<dbReference type="SUPFAM" id="SSF51569">
    <property type="entry name" value="Aldolase"/>
    <property type="match status" value="1"/>
</dbReference>
<dbReference type="GO" id="GO:0005829">
    <property type="term" value="C:cytosol"/>
    <property type="evidence" value="ECO:0007669"/>
    <property type="project" value="TreeGrafter"/>
</dbReference>
<dbReference type="InterPro" id="IPR020625">
    <property type="entry name" value="Schiff_base-form_aldolases_AS"/>
</dbReference>
<reference evidence="6 7" key="1">
    <citation type="submission" date="2018-03" db="EMBL/GenBank/DDBJ databases">
        <title>Genome sequence of Clostridium luticellarii DSM 29923.</title>
        <authorList>
            <person name="Poehlein A."/>
            <person name="Daniel R."/>
        </authorList>
    </citation>
    <scope>NUCLEOTIDE SEQUENCE [LARGE SCALE GENOMIC DNA]</scope>
    <source>
        <strain evidence="6 7">DSM 29923</strain>
    </source>
</reference>
<dbReference type="GO" id="GO:0019262">
    <property type="term" value="P:N-acetylneuraminate catabolic process"/>
    <property type="evidence" value="ECO:0007669"/>
    <property type="project" value="TreeGrafter"/>
</dbReference>
<evidence type="ECO:0000256" key="3">
    <source>
        <dbReference type="PIRNR" id="PIRNR001365"/>
    </source>
</evidence>
<dbReference type="RefSeq" id="WP_106010404.1">
    <property type="nucleotide sequence ID" value="NZ_JALCPJ010000069.1"/>
</dbReference>
<dbReference type="AlphaFoldDB" id="A0A2T0BFE4"/>
<comment type="similarity">
    <text evidence="3">Belongs to the DapA family.</text>
</comment>
<feature type="binding site" evidence="5">
    <location>
        <position position="208"/>
    </location>
    <ligand>
        <name>pyruvate</name>
        <dbReference type="ChEBI" id="CHEBI:15361"/>
    </ligand>
</feature>
<comment type="caution">
    <text evidence="6">The sequence shown here is derived from an EMBL/GenBank/DDBJ whole genome shotgun (WGS) entry which is preliminary data.</text>
</comment>
<feature type="active site" description="Proton donor/acceptor" evidence="4">
    <location>
        <position position="135"/>
    </location>
</feature>
<dbReference type="InterPro" id="IPR002220">
    <property type="entry name" value="DapA-like"/>
</dbReference>
<protein>
    <submittedName>
        <fullName evidence="6">Putative 2-keto-3-deoxy-galactonate aldolase YagE</fullName>
        <ecNumber evidence="6">4.1.2.-</ecNumber>
    </submittedName>
</protein>
<organism evidence="6 7">
    <name type="scientific">Clostridium luticellarii</name>
    <dbReference type="NCBI Taxonomy" id="1691940"/>
    <lineage>
        <taxon>Bacteria</taxon>
        <taxon>Bacillati</taxon>
        <taxon>Bacillota</taxon>
        <taxon>Clostridia</taxon>
        <taxon>Eubacteriales</taxon>
        <taxon>Clostridiaceae</taxon>
        <taxon>Clostridium</taxon>
    </lineage>
</organism>
<dbReference type="EC" id="4.1.2.-" evidence="6"/>
<dbReference type="InterPro" id="IPR013785">
    <property type="entry name" value="Aldolase_TIM"/>
</dbReference>
<name>A0A2T0BFE4_9CLOT</name>
<proteinExistence type="inferred from homology"/>
<dbReference type="Proteomes" id="UP000237798">
    <property type="component" value="Unassembled WGS sequence"/>
</dbReference>
<feature type="active site" description="Schiff-base intermediate with substrate" evidence="4">
    <location>
        <position position="164"/>
    </location>
</feature>
<dbReference type="OrthoDB" id="9782828at2"/>
<dbReference type="PANTHER" id="PTHR42849">
    <property type="entry name" value="N-ACETYLNEURAMINATE LYASE"/>
    <property type="match status" value="1"/>
</dbReference>
<sequence>MVKLKGVYPPIISIFDKYGNFDVESNKKQADYLIKSGVDGITYLGTSGEFSSMNIKQKKEILDVMIPYVNNRARVIAGVGECNLPDTLDMIKYAEKLGVDSILVVNPYFNVYTDNMVIAYYDRIAKSTNLPVLIYNIPDLSGYNFSFDVVKVIVQNNSNVVGIKESLNDLEHVKTIIKIKDINPDFAVYAAYENLAYDALNFGADGFINATANFAPEFTVNTYQSFVKGDLKKCREYASKMNDAMEIYNFSKPIYLACKQAVYSRIIGEDKFEILPALSLDEKTKSNINQVMKKLGLL</sequence>
<dbReference type="EMBL" id="PVXP01000053">
    <property type="protein sequence ID" value="PRR82594.1"/>
    <property type="molecule type" value="Genomic_DNA"/>
</dbReference>
<evidence type="ECO:0000313" key="7">
    <source>
        <dbReference type="Proteomes" id="UP000237798"/>
    </source>
</evidence>
<evidence type="ECO:0000313" key="6">
    <source>
        <dbReference type="EMBL" id="PRR82594.1"/>
    </source>
</evidence>
<keyword evidence="7" id="KW-1185">Reference proteome</keyword>
<dbReference type="PROSITE" id="PS00666">
    <property type="entry name" value="DHDPS_2"/>
    <property type="match status" value="1"/>
</dbReference>
<dbReference type="Gene3D" id="3.20.20.70">
    <property type="entry name" value="Aldolase class I"/>
    <property type="match status" value="1"/>
</dbReference>
<evidence type="ECO:0000256" key="2">
    <source>
        <dbReference type="ARBA" id="ARBA00023270"/>
    </source>
</evidence>
<gene>
    <name evidence="6" type="primary">yagE_4</name>
    <name evidence="6" type="ORF">CLLU_28170</name>
</gene>
<evidence type="ECO:0000256" key="4">
    <source>
        <dbReference type="PIRSR" id="PIRSR001365-1"/>
    </source>
</evidence>
<keyword evidence="2" id="KW-0704">Schiff base</keyword>
<evidence type="ECO:0000256" key="5">
    <source>
        <dbReference type="PIRSR" id="PIRSR001365-2"/>
    </source>
</evidence>
<dbReference type="PANTHER" id="PTHR42849:SF1">
    <property type="entry name" value="N-ACETYLNEURAMINATE LYASE"/>
    <property type="match status" value="1"/>
</dbReference>
<dbReference type="SMART" id="SM01130">
    <property type="entry name" value="DHDPS"/>
    <property type="match status" value="1"/>
</dbReference>
<accession>A0A2T0BFE4</accession>
<dbReference type="CDD" id="cd00408">
    <property type="entry name" value="DHDPS-like"/>
    <property type="match status" value="1"/>
</dbReference>
<dbReference type="PRINTS" id="PR00146">
    <property type="entry name" value="DHPICSNTHASE"/>
</dbReference>
<evidence type="ECO:0000256" key="1">
    <source>
        <dbReference type="ARBA" id="ARBA00023239"/>
    </source>
</evidence>
<dbReference type="GO" id="GO:0008747">
    <property type="term" value="F:N-acetylneuraminate lyase activity"/>
    <property type="evidence" value="ECO:0007669"/>
    <property type="project" value="TreeGrafter"/>
</dbReference>
<keyword evidence="1 3" id="KW-0456">Lyase</keyword>
<dbReference type="Pfam" id="PF00701">
    <property type="entry name" value="DHDPS"/>
    <property type="match status" value="1"/>
</dbReference>
<dbReference type="PIRSF" id="PIRSF001365">
    <property type="entry name" value="DHDPS"/>
    <property type="match status" value="1"/>
</dbReference>